<dbReference type="SUPFAM" id="SSF57959">
    <property type="entry name" value="Leucine zipper domain"/>
    <property type="match status" value="1"/>
</dbReference>
<dbReference type="GO" id="GO:0005634">
    <property type="term" value="C:nucleus"/>
    <property type="evidence" value="ECO:0007669"/>
    <property type="project" value="TreeGrafter"/>
</dbReference>
<dbReference type="PRINTS" id="PR00042">
    <property type="entry name" value="LEUZIPPRFOS"/>
</dbReference>
<feature type="coiled-coil region" evidence="1">
    <location>
        <begin position="155"/>
        <end position="185"/>
    </location>
</feature>
<dbReference type="Ensembl" id="ENSLLET00000014492.1">
    <property type="protein sequence ID" value="ENSLLEP00000013945.1"/>
    <property type="gene ID" value="ENSLLEG00000008852.1"/>
</dbReference>
<dbReference type="InterPro" id="IPR000837">
    <property type="entry name" value="AP-1"/>
</dbReference>
<accession>A0A8C5MLB7</accession>
<dbReference type="InterPro" id="IPR004827">
    <property type="entry name" value="bZIP"/>
</dbReference>
<feature type="region of interest" description="Disordered" evidence="2">
    <location>
        <begin position="191"/>
        <end position="216"/>
    </location>
</feature>
<dbReference type="GeneTree" id="ENSGT00940000160034"/>
<gene>
    <name evidence="4" type="primary">FOSL1</name>
</gene>
<reference evidence="4" key="1">
    <citation type="submission" date="2025-08" db="UniProtKB">
        <authorList>
            <consortium name="Ensembl"/>
        </authorList>
    </citation>
    <scope>IDENTIFICATION</scope>
</reference>
<dbReference type="SMART" id="SM00338">
    <property type="entry name" value="BRLZ"/>
    <property type="match status" value="1"/>
</dbReference>
<reference evidence="4" key="2">
    <citation type="submission" date="2025-09" db="UniProtKB">
        <authorList>
            <consortium name="Ensembl"/>
        </authorList>
    </citation>
    <scope>IDENTIFICATION</scope>
</reference>
<feature type="compositionally biased region" description="Low complexity" evidence="2">
    <location>
        <begin position="276"/>
        <end position="290"/>
    </location>
</feature>
<dbReference type="PANTHER" id="PTHR23351:SF6">
    <property type="entry name" value="FOS-RELATED ANTIGEN 1"/>
    <property type="match status" value="1"/>
</dbReference>
<dbReference type="CDD" id="cd14721">
    <property type="entry name" value="bZIP_Fos"/>
    <property type="match status" value="1"/>
</dbReference>
<dbReference type="FunFam" id="1.20.5.170:FF:000006">
    <property type="entry name" value="fos-related antigen 2 isoform X1"/>
    <property type="match status" value="1"/>
</dbReference>
<proteinExistence type="predicted"/>
<dbReference type="Pfam" id="PF00170">
    <property type="entry name" value="bZIP_1"/>
    <property type="match status" value="1"/>
</dbReference>
<dbReference type="PANTHER" id="PTHR23351">
    <property type="entry name" value="FOS TRANSCRIPTION FACTOR-RELATED"/>
    <property type="match status" value="1"/>
</dbReference>
<dbReference type="AlphaFoldDB" id="A0A8C5MLB7"/>
<evidence type="ECO:0000313" key="4">
    <source>
        <dbReference type="Ensembl" id="ENSLLEP00000013945.1"/>
    </source>
</evidence>
<feature type="domain" description="BZIP" evidence="3">
    <location>
        <begin position="123"/>
        <end position="186"/>
    </location>
</feature>
<name>A0A8C5MLB7_9ANUR</name>
<dbReference type="Gene3D" id="1.20.5.170">
    <property type="match status" value="1"/>
</dbReference>
<dbReference type="Proteomes" id="UP000694569">
    <property type="component" value="Unplaced"/>
</dbReference>
<feature type="region of interest" description="Disordered" evidence="2">
    <location>
        <begin position="262"/>
        <end position="299"/>
    </location>
</feature>
<keyword evidence="1" id="KW-0175">Coiled coil</keyword>
<evidence type="ECO:0000313" key="5">
    <source>
        <dbReference type="Proteomes" id="UP000694569"/>
    </source>
</evidence>
<dbReference type="PROSITE" id="PS00036">
    <property type="entry name" value="BZIP_BASIC"/>
    <property type="match status" value="1"/>
</dbReference>
<dbReference type="GO" id="GO:0000978">
    <property type="term" value="F:RNA polymerase II cis-regulatory region sequence-specific DNA binding"/>
    <property type="evidence" value="ECO:0007669"/>
    <property type="project" value="TreeGrafter"/>
</dbReference>
<feature type="compositionally biased region" description="Basic and acidic residues" evidence="2">
    <location>
        <begin position="194"/>
        <end position="216"/>
    </location>
</feature>
<feature type="region of interest" description="Disordered" evidence="2">
    <location>
        <begin position="112"/>
        <end position="134"/>
    </location>
</feature>
<evidence type="ECO:0000259" key="3">
    <source>
        <dbReference type="PROSITE" id="PS50217"/>
    </source>
</evidence>
<dbReference type="OrthoDB" id="5866312at2759"/>
<dbReference type="PROSITE" id="PS50217">
    <property type="entry name" value="BZIP"/>
    <property type="match status" value="1"/>
</dbReference>
<dbReference type="InterPro" id="IPR046347">
    <property type="entry name" value="bZIP_sf"/>
</dbReference>
<sequence>MYRDFPGTYLHQDLGCSTSSSHSPQISERVTHLGAIDMGHGIRSSQATDTQLKYPNHTSSSPFIPTINAITSSQDLNWMIQPSVRNLALPPYHSPRHGVIRSMPGVLNMGRRRHGEQVSPEEDERRRVRRERNKVAAAKCRNRRKELTDYLQGETDKLEDEKSSLQKEIAELQKQKDKLELILDAHQPICKIPGSDHRDQKVRSPRTVKTEPHEELNRYSKVNLPRIELSETLLEPEALHTPTLMKTPSVTPFTPTLVFTYPGPQESCSSAHRRLSSSSSNSSGEQSPGSLDSPTLLTL</sequence>
<evidence type="ECO:0000256" key="2">
    <source>
        <dbReference type="SAM" id="MobiDB-lite"/>
    </source>
</evidence>
<organism evidence="4 5">
    <name type="scientific">Leptobrachium leishanense</name>
    <name type="common">Leishan spiny toad</name>
    <dbReference type="NCBI Taxonomy" id="445787"/>
    <lineage>
        <taxon>Eukaryota</taxon>
        <taxon>Metazoa</taxon>
        <taxon>Chordata</taxon>
        <taxon>Craniata</taxon>
        <taxon>Vertebrata</taxon>
        <taxon>Euteleostomi</taxon>
        <taxon>Amphibia</taxon>
        <taxon>Batrachia</taxon>
        <taxon>Anura</taxon>
        <taxon>Pelobatoidea</taxon>
        <taxon>Megophryidae</taxon>
        <taxon>Leptobrachium</taxon>
    </lineage>
</organism>
<protein>
    <submittedName>
        <fullName evidence="4">FOS like 1, AP-1 transcription factor subunit</fullName>
    </submittedName>
</protein>
<dbReference type="GO" id="GO:0000981">
    <property type="term" value="F:DNA-binding transcription factor activity, RNA polymerase II-specific"/>
    <property type="evidence" value="ECO:0007669"/>
    <property type="project" value="TreeGrafter"/>
</dbReference>
<evidence type="ECO:0000256" key="1">
    <source>
        <dbReference type="SAM" id="Coils"/>
    </source>
</evidence>
<keyword evidence="5" id="KW-1185">Reference proteome</keyword>